<keyword evidence="5" id="KW-0067">ATP-binding</keyword>
<evidence type="ECO:0000256" key="6">
    <source>
        <dbReference type="ARBA" id="ARBA00047615"/>
    </source>
</evidence>
<dbReference type="SUPFAM" id="SSF52540">
    <property type="entry name" value="P-loop containing nucleoside triphosphate hydrolases"/>
    <property type="match status" value="1"/>
</dbReference>
<comment type="catalytic activity">
    <reaction evidence="7">
        <text>CMP + ATP = CDP + ADP</text>
        <dbReference type="Rhea" id="RHEA:11600"/>
        <dbReference type="ChEBI" id="CHEBI:30616"/>
        <dbReference type="ChEBI" id="CHEBI:58069"/>
        <dbReference type="ChEBI" id="CHEBI:60377"/>
        <dbReference type="ChEBI" id="CHEBI:456216"/>
        <dbReference type="EC" id="2.7.4.25"/>
    </reaction>
</comment>
<evidence type="ECO:0000256" key="1">
    <source>
        <dbReference type="ARBA" id="ARBA00012906"/>
    </source>
</evidence>
<organism evidence="9">
    <name type="scientific">marine metagenome</name>
    <dbReference type="NCBI Taxonomy" id="408172"/>
    <lineage>
        <taxon>unclassified sequences</taxon>
        <taxon>metagenomes</taxon>
        <taxon>ecological metagenomes</taxon>
    </lineage>
</organism>
<sequence length="141" mass="15783">MYRAISWAVADAGLNEDVDQIVSYVQNLELKINPDSEGFQVWVNGVDVTDWLRQPGVGRMAAKVATIKEVRAWMVPRQRAAAIGGAVLEGRDIGTVVLPDADFKFYITSDERTRMLRRAEQLGLKEVVAEVVSDVHERDRV</sequence>
<feature type="non-terminal residue" evidence="9">
    <location>
        <position position="141"/>
    </location>
</feature>
<dbReference type="Gene3D" id="3.40.50.300">
    <property type="entry name" value="P-loop containing nucleotide triphosphate hydrolases"/>
    <property type="match status" value="1"/>
</dbReference>
<evidence type="ECO:0000256" key="3">
    <source>
        <dbReference type="ARBA" id="ARBA00022741"/>
    </source>
</evidence>
<dbReference type="AlphaFoldDB" id="A0A381SZ76"/>
<dbReference type="GO" id="GO:0006139">
    <property type="term" value="P:nucleobase-containing compound metabolic process"/>
    <property type="evidence" value="ECO:0007669"/>
    <property type="project" value="InterPro"/>
</dbReference>
<name>A0A381SZ76_9ZZZZ</name>
<evidence type="ECO:0000313" key="9">
    <source>
        <dbReference type="EMBL" id="SVA08618.1"/>
    </source>
</evidence>
<keyword evidence="2" id="KW-0808">Transferase</keyword>
<dbReference type="GO" id="GO:0036431">
    <property type="term" value="F:dCMP kinase activity"/>
    <property type="evidence" value="ECO:0007669"/>
    <property type="project" value="InterPro"/>
</dbReference>
<evidence type="ECO:0000256" key="2">
    <source>
        <dbReference type="ARBA" id="ARBA00022679"/>
    </source>
</evidence>
<feature type="domain" description="Cytidylate kinase" evidence="8">
    <location>
        <begin position="1"/>
        <end position="140"/>
    </location>
</feature>
<evidence type="ECO:0000256" key="5">
    <source>
        <dbReference type="ARBA" id="ARBA00022840"/>
    </source>
</evidence>
<evidence type="ECO:0000256" key="4">
    <source>
        <dbReference type="ARBA" id="ARBA00022777"/>
    </source>
</evidence>
<dbReference type="InterPro" id="IPR011994">
    <property type="entry name" value="Cytidylate_kinase_dom"/>
</dbReference>
<dbReference type="EMBL" id="UINC01003710">
    <property type="protein sequence ID" value="SVA08618.1"/>
    <property type="molecule type" value="Genomic_DNA"/>
</dbReference>
<evidence type="ECO:0000256" key="7">
    <source>
        <dbReference type="ARBA" id="ARBA00048478"/>
    </source>
</evidence>
<accession>A0A381SZ76</accession>
<dbReference type="GO" id="GO:0005524">
    <property type="term" value="F:ATP binding"/>
    <property type="evidence" value="ECO:0007669"/>
    <property type="project" value="UniProtKB-KW"/>
</dbReference>
<dbReference type="EC" id="2.7.4.25" evidence="1"/>
<gene>
    <name evidence="9" type="ORF">METZ01_LOCUS61472</name>
</gene>
<protein>
    <recommendedName>
        <fullName evidence="1">(d)CMP kinase</fullName>
        <ecNumber evidence="1">2.7.4.25</ecNumber>
    </recommendedName>
</protein>
<proteinExistence type="predicted"/>
<keyword evidence="3" id="KW-0547">Nucleotide-binding</keyword>
<evidence type="ECO:0000259" key="8">
    <source>
        <dbReference type="Pfam" id="PF02224"/>
    </source>
</evidence>
<dbReference type="Pfam" id="PF02224">
    <property type="entry name" value="Cytidylate_kin"/>
    <property type="match status" value="1"/>
</dbReference>
<dbReference type="InterPro" id="IPR027417">
    <property type="entry name" value="P-loop_NTPase"/>
</dbReference>
<reference evidence="9" key="1">
    <citation type="submission" date="2018-05" db="EMBL/GenBank/DDBJ databases">
        <authorList>
            <person name="Lanie J.A."/>
            <person name="Ng W.-L."/>
            <person name="Kazmierczak K.M."/>
            <person name="Andrzejewski T.M."/>
            <person name="Davidsen T.M."/>
            <person name="Wayne K.J."/>
            <person name="Tettelin H."/>
            <person name="Glass J.I."/>
            <person name="Rusch D."/>
            <person name="Podicherti R."/>
            <person name="Tsui H.-C.T."/>
            <person name="Winkler M.E."/>
        </authorList>
    </citation>
    <scope>NUCLEOTIDE SEQUENCE</scope>
</reference>
<keyword evidence="4" id="KW-0418">Kinase</keyword>
<comment type="catalytic activity">
    <reaction evidence="6">
        <text>dCMP + ATP = dCDP + ADP</text>
        <dbReference type="Rhea" id="RHEA:25094"/>
        <dbReference type="ChEBI" id="CHEBI:30616"/>
        <dbReference type="ChEBI" id="CHEBI:57566"/>
        <dbReference type="ChEBI" id="CHEBI:58593"/>
        <dbReference type="ChEBI" id="CHEBI:456216"/>
        <dbReference type="EC" id="2.7.4.25"/>
    </reaction>
</comment>
<dbReference type="CDD" id="cd02020">
    <property type="entry name" value="CMPK"/>
    <property type="match status" value="1"/>
</dbReference>